<evidence type="ECO:0000313" key="1">
    <source>
        <dbReference type="EMBL" id="GAH28153.1"/>
    </source>
</evidence>
<protein>
    <recommendedName>
        <fullName evidence="2">HAD family hydrolase</fullName>
    </recommendedName>
</protein>
<sequence>IFIGDMTTDILAGKAAKVKMICVASGLAQKETLMENNPDILAENTQELINLFKS</sequence>
<comment type="caution">
    <text evidence="1">The sequence shown here is derived from an EMBL/GenBank/DDBJ whole genome shotgun (WGS) entry which is preliminary data.</text>
</comment>
<gene>
    <name evidence="1" type="ORF">S01H4_65706</name>
</gene>
<dbReference type="Gene3D" id="3.40.50.1000">
    <property type="entry name" value="HAD superfamily/HAD-like"/>
    <property type="match status" value="1"/>
</dbReference>
<dbReference type="InterPro" id="IPR023214">
    <property type="entry name" value="HAD_sf"/>
</dbReference>
<dbReference type="AlphaFoldDB" id="X1G549"/>
<feature type="non-terminal residue" evidence="1">
    <location>
        <position position="1"/>
    </location>
</feature>
<evidence type="ECO:0008006" key="2">
    <source>
        <dbReference type="Google" id="ProtNLM"/>
    </source>
</evidence>
<dbReference type="EMBL" id="BART01040316">
    <property type="protein sequence ID" value="GAH28153.1"/>
    <property type="molecule type" value="Genomic_DNA"/>
</dbReference>
<dbReference type="Pfam" id="PF13242">
    <property type="entry name" value="Hydrolase_like"/>
    <property type="match status" value="1"/>
</dbReference>
<dbReference type="InterPro" id="IPR036412">
    <property type="entry name" value="HAD-like_sf"/>
</dbReference>
<accession>X1G549</accession>
<reference evidence="1" key="1">
    <citation type="journal article" date="2014" name="Front. Microbiol.">
        <title>High frequency of phylogenetically diverse reductive dehalogenase-homologous genes in deep subseafloor sedimentary metagenomes.</title>
        <authorList>
            <person name="Kawai M."/>
            <person name="Futagami T."/>
            <person name="Toyoda A."/>
            <person name="Takaki Y."/>
            <person name="Nishi S."/>
            <person name="Hori S."/>
            <person name="Arai W."/>
            <person name="Tsubouchi T."/>
            <person name="Morono Y."/>
            <person name="Uchiyama I."/>
            <person name="Ito T."/>
            <person name="Fujiyama A."/>
            <person name="Inagaki F."/>
            <person name="Takami H."/>
        </authorList>
    </citation>
    <scope>NUCLEOTIDE SEQUENCE</scope>
    <source>
        <strain evidence="1">Expedition CK06-06</strain>
    </source>
</reference>
<organism evidence="1">
    <name type="scientific">marine sediment metagenome</name>
    <dbReference type="NCBI Taxonomy" id="412755"/>
    <lineage>
        <taxon>unclassified sequences</taxon>
        <taxon>metagenomes</taxon>
        <taxon>ecological metagenomes</taxon>
    </lineage>
</organism>
<dbReference type="SUPFAM" id="SSF56784">
    <property type="entry name" value="HAD-like"/>
    <property type="match status" value="1"/>
</dbReference>
<name>X1G549_9ZZZZ</name>
<proteinExistence type="predicted"/>